<dbReference type="InterPro" id="IPR029058">
    <property type="entry name" value="AB_hydrolase_fold"/>
</dbReference>
<proteinExistence type="predicted"/>
<organism evidence="2 3">
    <name type="scientific">Bordetella genomosp. 12</name>
    <dbReference type="NCBI Taxonomy" id="463035"/>
    <lineage>
        <taxon>Bacteria</taxon>
        <taxon>Pseudomonadati</taxon>
        <taxon>Pseudomonadota</taxon>
        <taxon>Betaproteobacteria</taxon>
        <taxon>Burkholderiales</taxon>
        <taxon>Alcaligenaceae</taxon>
        <taxon>Bordetella</taxon>
    </lineage>
</organism>
<dbReference type="Pfam" id="PF00561">
    <property type="entry name" value="Abhydrolase_1"/>
    <property type="match status" value="1"/>
</dbReference>
<keyword evidence="3" id="KW-1185">Reference proteome</keyword>
<dbReference type="InterPro" id="IPR050266">
    <property type="entry name" value="AB_hydrolase_sf"/>
</dbReference>
<dbReference type="PANTHER" id="PTHR43798:SF5">
    <property type="entry name" value="MONOACYLGLYCEROL LIPASE ABHD6"/>
    <property type="match status" value="1"/>
</dbReference>
<dbReference type="InterPro" id="IPR000639">
    <property type="entry name" value="Epox_hydrolase-like"/>
</dbReference>
<reference evidence="3" key="1">
    <citation type="submission" date="2017-05" db="EMBL/GenBank/DDBJ databases">
        <title>Complete and WGS of Bordetella genogroups.</title>
        <authorList>
            <person name="Spilker T."/>
            <person name="Lipuma J."/>
        </authorList>
    </citation>
    <scope>NUCLEOTIDE SEQUENCE [LARGE SCALE GENOMIC DNA]</scope>
    <source>
        <strain evidence="3">AU6712</strain>
    </source>
</reference>
<feature type="domain" description="AB hydrolase-1" evidence="1">
    <location>
        <begin position="20"/>
        <end position="246"/>
    </location>
</feature>
<evidence type="ECO:0000259" key="1">
    <source>
        <dbReference type="Pfam" id="PF00561"/>
    </source>
</evidence>
<gene>
    <name evidence="2" type="ORF">CAL22_20045</name>
</gene>
<dbReference type="Gene3D" id="3.40.50.1820">
    <property type="entry name" value="alpha/beta hydrolase"/>
    <property type="match status" value="1"/>
</dbReference>
<name>A0A261VD52_9BORD</name>
<accession>A0A261VD52</accession>
<dbReference type="RefSeq" id="WP_094816190.1">
    <property type="nucleotide sequence ID" value="NZ_NEVU01000003.1"/>
</dbReference>
<comment type="caution">
    <text evidence="2">The sequence shown here is derived from an EMBL/GenBank/DDBJ whole genome shotgun (WGS) entry which is preliminary data.</text>
</comment>
<dbReference type="PRINTS" id="PR00111">
    <property type="entry name" value="ABHYDROLASE"/>
</dbReference>
<dbReference type="SUPFAM" id="SSF53474">
    <property type="entry name" value="alpha/beta-Hydrolases"/>
    <property type="match status" value="1"/>
</dbReference>
<dbReference type="EMBL" id="NEVU01000003">
    <property type="protein sequence ID" value="OZI72066.1"/>
    <property type="molecule type" value="Genomic_DNA"/>
</dbReference>
<dbReference type="GO" id="GO:0046464">
    <property type="term" value="P:acylglycerol catabolic process"/>
    <property type="evidence" value="ECO:0007669"/>
    <property type="project" value="TreeGrafter"/>
</dbReference>
<dbReference type="OrthoDB" id="9799989at2"/>
<sequence length="259" mass="27030">MSSAQINGLWVEDSGGEGQAVLCIHGLGGSSNFWSPVLSAFGERRVIRPDLAGAGRSGPAAPGLSIAAHVQSLLGVLDTLGIEQADVVAHSMGTIIAQHLAVLHPRRVRSLALFGPLAAPAEAARAPTRQRAALARSGPAAMQDIADLIVKAATSSETKTERPTALALVRESIMRQSPEGYAQNCEALADATSAEVETLAIPVLLVTGDEDGVGTPAGTAALAQRLTDSRSYVLQGCGHWTTYEKPFESARILTDFYKP</sequence>
<dbReference type="PANTHER" id="PTHR43798">
    <property type="entry name" value="MONOACYLGLYCEROL LIPASE"/>
    <property type="match status" value="1"/>
</dbReference>
<keyword evidence="2" id="KW-0378">Hydrolase</keyword>
<evidence type="ECO:0000313" key="3">
    <source>
        <dbReference type="Proteomes" id="UP000216429"/>
    </source>
</evidence>
<evidence type="ECO:0000313" key="2">
    <source>
        <dbReference type="EMBL" id="OZI72066.1"/>
    </source>
</evidence>
<dbReference type="GO" id="GO:0047372">
    <property type="term" value="F:monoacylglycerol lipase activity"/>
    <property type="evidence" value="ECO:0007669"/>
    <property type="project" value="TreeGrafter"/>
</dbReference>
<dbReference type="AlphaFoldDB" id="A0A261VD52"/>
<dbReference type="Proteomes" id="UP000216429">
    <property type="component" value="Unassembled WGS sequence"/>
</dbReference>
<protein>
    <submittedName>
        <fullName evidence="2">Alpha/beta hydrolase</fullName>
    </submittedName>
</protein>
<dbReference type="PRINTS" id="PR00412">
    <property type="entry name" value="EPOXHYDRLASE"/>
</dbReference>
<dbReference type="InterPro" id="IPR000073">
    <property type="entry name" value="AB_hydrolase_1"/>
</dbReference>
<dbReference type="GO" id="GO:0016020">
    <property type="term" value="C:membrane"/>
    <property type="evidence" value="ECO:0007669"/>
    <property type="project" value="TreeGrafter"/>
</dbReference>